<dbReference type="PROSITE" id="PS51186">
    <property type="entry name" value="GNAT"/>
    <property type="match status" value="1"/>
</dbReference>
<dbReference type="InterPro" id="IPR016181">
    <property type="entry name" value="Acyl_CoA_acyltransferase"/>
</dbReference>
<dbReference type="EMBL" id="BMES01000002">
    <property type="protein sequence ID" value="GGH24824.1"/>
    <property type="molecule type" value="Genomic_DNA"/>
</dbReference>
<evidence type="ECO:0000259" key="3">
    <source>
        <dbReference type="PROSITE" id="PS51186"/>
    </source>
</evidence>
<evidence type="ECO:0000256" key="1">
    <source>
        <dbReference type="ARBA" id="ARBA00022679"/>
    </source>
</evidence>
<dbReference type="PANTHER" id="PTHR43877">
    <property type="entry name" value="AMINOALKYLPHOSPHONATE N-ACETYLTRANSFERASE-RELATED-RELATED"/>
    <property type="match status" value="1"/>
</dbReference>
<keyword evidence="2" id="KW-0012">Acyltransferase</keyword>
<dbReference type="PANTHER" id="PTHR43877:SF2">
    <property type="entry name" value="AMINOALKYLPHOSPHONATE N-ACETYLTRANSFERASE-RELATED"/>
    <property type="match status" value="1"/>
</dbReference>
<dbReference type="Pfam" id="PF00583">
    <property type="entry name" value="Acetyltransf_1"/>
    <property type="match status" value="1"/>
</dbReference>
<protein>
    <submittedName>
        <fullName evidence="4">Acetyltransferase</fullName>
    </submittedName>
</protein>
<evidence type="ECO:0000256" key="2">
    <source>
        <dbReference type="ARBA" id="ARBA00023315"/>
    </source>
</evidence>
<dbReference type="GO" id="GO:0016747">
    <property type="term" value="F:acyltransferase activity, transferring groups other than amino-acyl groups"/>
    <property type="evidence" value="ECO:0007669"/>
    <property type="project" value="InterPro"/>
</dbReference>
<sequence>MSRELLIREATASDLEAVVALHGADALGAHGDAWTPDSRTDYERAFAAIARHPDHTLYVAEAGGEVLGTFLLSFLPGLTGRGALHAQLRSVQVRADQRSGGIGARLLAFAEAEARRRGAAVMELMSSMRRVDAHRFYERHGYGKTHFGFKKRFGPA</sequence>
<keyword evidence="1" id="KW-0808">Transferase</keyword>
<name>A0A917I9I9_9HYPH</name>
<gene>
    <name evidence="4" type="ORF">GCM10007036_31500</name>
</gene>
<dbReference type="InterPro" id="IPR050832">
    <property type="entry name" value="Bact_Acetyltransf"/>
</dbReference>
<reference evidence="4" key="2">
    <citation type="submission" date="2020-09" db="EMBL/GenBank/DDBJ databases">
        <authorList>
            <person name="Sun Q."/>
            <person name="Zhou Y."/>
        </authorList>
    </citation>
    <scope>NUCLEOTIDE SEQUENCE</scope>
    <source>
        <strain evidence="4">CGMCC 1.12214</strain>
    </source>
</reference>
<dbReference type="Proteomes" id="UP000603912">
    <property type="component" value="Unassembled WGS sequence"/>
</dbReference>
<proteinExistence type="predicted"/>
<evidence type="ECO:0000313" key="5">
    <source>
        <dbReference type="Proteomes" id="UP000603912"/>
    </source>
</evidence>
<accession>A0A917I9I9</accession>
<dbReference type="Gene3D" id="3.40.630.30">
    <property type="match status" value="1"/>
</dbReference>
<dbReference type="RefSeq" id="WP_188518670.1">
    <property type="nucleotide sequence ID" value="NZ_BMES01000002.1"/>
</dbReference>
<dbReference type="CDD" id="cd04301">
    <property type="entry name" value="NAT_SF"/>
    <property type="match status" value="1"/>
</dbReference>
<dbReference type="AlphaFoldDB" id="A0A917I9I9"/>
<feature type="domain" description="N-acetyltransferase" evidence="3">
    <location>
        <begin position="5"/>
        <end position="156"/>
    </location>
</feature>
<comment type="caution">
    <text evidence="4">The sequence shown here is derived from an EMBL/GenBank/DDBJ whole genome shotgun (WGS) entry which is preliminary data.</text>
</comment>
<evidence type="ECO:0000313" key="4">
    <source>
        <dbReference type="EMBL" id="GGH24824.1"/>
    </source>
</evidence>
<organism evidence="4 5">
    <name type="scientific">Alsobacter metallidurans</name>
    <dbReference type="NCBI Taxonomy" id="340221"/>
    <lineage>
        <taxon>Bacteria</taxon>
        <taxon>Pseudomonadati</taxon>
        <taxon>Pseudomonadota</taxon>
        <taxon>Alphaproteobacteria</taxon>
        <taxon>Hyphomicrobiales</taxon>
        <taxon>Alsobacteraceae</taxon>
        <taxon>Alsobacter</taxon>
    </lineage>
</organism>
<dbReference type="InterPro" id="IPR000182">
    <property type="entry name" value="GNAT_dom"/>
</dbReference>
<dbReference type="SUPFAM" id="SSF55729">
    <property type="entry name" value="Acyl-CoA N-acyltransferases (Nat)"/>
    <property type="match status" value="1"/>
</dbReference>
<keyword evidence="5" id="KW-1185">Reference proteome</keyword>
<reference evidence="4" key="1">
    <citation type="journal article" date="2014" name="Int. J. Syst. Evol. Microbiol.">
        <title>Complete genome sequence of Corynebacterium casei LMG S-19264T (=DSM 44701T), isolated from a smear-ripened cheese.</title>
        <authorList>
            <consortium name="US DOE Joint Genome Institute (JGI-PGF)"/>
            <person name="Walter F."/>
            <person name="Albersmeier A."/>
            <person name="Kalinowski J."/>
            <person name="Ruckert C."/>
        </authorList>
    </citation>
    <scope>NUCLEOTIDE SEQUENCE</scope>
    <source>
        <strain evidence="4">CGMCC 1.12214</strain>
    </source>
</reference>